<evidence type="ECO:0000313" key="1">
    <source>
        <dbReference type="EMBL" id="KKN90101.1"/>
    </source>
</evidence>
<comment type="caution">
    <text evidence="1">The sequence shown here is derived from an EMBL/GenBank/DDBJ whole genome shotgun (WGS) entry which is preliminary data.</text>
</comment>
<organism evidence="1">
    <name type="scientific">marine sediment metagenome</name>
    <dbReference type="NCBI Taxonomy" id="412755"/>
    <lineage>
        <taxon>unclassified sequences</taxon>
        <taxon>metagenomes</taxon>
        <taxon>ecological metagenomes</taxon>
    </lineage>
</organism>
<reference evidence="1" key="1">
    <citation type="journal article" date="2015" name="Nature">
        <title>Complex archaea that bridge the gap between prokaryotes and eukaryotes.</title>
        <authorList>
            <person name="Spang A."/>
            <person name="Saw J.H."/>
            <person name="Jorgensen S.L."/>
            <person name="Zaremba-Niedzwiedzka K."/>
            <person name="Martijn J."/>
            <person name="Lind A.E."/>
            <person name="van Eijk R."/>
            <person name="Schleper C."/>
            <person name="Guy L."/>
            <person name="Ettema T.J."/>
        </authorList>
    </citation>
    <scope>NUCLEOTIDE SEQUENCE</scope>
</reference>
<proteinExistence type="predicted"/>
<dbReference type="EMBL" id="LAZR01000113">
    <property type="protein sequence ID" value="KKN90101.1"/>
    <property type="molecule type" value="Genomic_DNA"/>
</dbReference>
<accession>A0A0F9WUR4</accession>
<name>A0A0F9WUR4_9ZZZZ</name>
<dbReference type="AlphaFoldDB" id="A0A0F9WUR4"/>
<protein>
    <submittedName>
        <fullName evidence="1">Uncharacterized protein</fullName>
    </submittedName>
</protein>
<sequence>MTNKSFQQDVGAYLHGVNALNPAVVTATTVAAGTELDGVDINRLSDPVNLTVSAKVIIPYSYSLAAAETATLKSNAQDGASTTAYTDYDDKDGSTANSVTVGSTATTAAQTGNGVLEYDLDLAAARQYVRIQLTPTFSATSADTNDVGGVMVFGGGTVLPAA</sequence>
<gene>
    <name evidence="1" type="ORF">LCGC14_0232140</name>
</gene>